<dbReference type="PATRIC" id="fig|1235802.3.peg.6555"/>
<dbReference type="OrthoDB" id="2044565at2"/>
<accession>N1ZKW1</accession>
<organism evidence="2 3">
    <name type="scientific">Eubacterium plexicaudatum ASF492</name>
    <dbReference type="NCBI Taxonomy" id="1235802"/>
    <lineage>
        <taxon>Bacteria</taxon>
        <taxon>Bacillati</taxon>
        <taxon>Bacillota</taxon>
        <taxon>Clostridia</taxon>
        <taxon>Eubacteriales</taxon>
        <taxon>Eubacteriaceae</taxon>
        <taxon>Eubacterium</taxon>
    </lineage>
</organism>
<dbReference type="eggNOG" id="COG1396">
    <property type="taxonomic scope" value="Bacteria"/>
</dbReference>
<dbReference type="Pfam" id="PF01381">
    <property type="entry name" value="HTH_3"/>
    <property type="match status" value="1"/>
</dbReference>
<proteinExistence type="predicted"/>
<reference evidence="2 3" key="1">
    <citation type="journal article" date="2014" name="Genome Announc.">
        <title>Draft genome sequences of the altered schaedler flora, a defined bacterial community from gnotobiotic mice.</title>
        <authorList>
            <person name="Wannemuehler M.J."/>
            <person name="Overstreet A.M."/>
            <person name="Ward D.V."/>
            <person name="Phillips G.J."/>
        </authorList>
    </citation>
    <scope>NUCLEOTIDE SEQUENCE [LARGE SCALE GENOMIC DNA]</scope>
    <source>
        <strain evidence="2 3">ASF492</strain>
    </source>
</reference>
<dbReference type="InterPro" id="IPR001387">
    <property type="entry name" value="Cro/C1-type_HTH"/>
</dbReference>
<dbReference type="Gene3D" id="1.10.260.40">
    <property type="entry name" value="lambda repressor-like DNA-binding domains"/>
    <property type="match status" value="1"/>
</dbReference>
<keyword evidence="3" id="KW-1185">Reference proteome</keyword>
<dbReference type="STRING" id="1235802.C823_06194"/>
<feature type="domain" description="HTH cro/C1-type" evidence="1">
    <location>
        <begin position="16"/>
        <end position="71"/>
    </location>
</feature>
<dbReference type="Proteomes" id="UP000012589">
    <property type="component" value="Unassembled WGS sequence"/>
</dbReference>
<evidence type="ECO:0000313" key="2">
    <source>
        <dbReference type="EMBL" id="EMZ16476.1"/>
    </source>
</evidence>
<dbReference type="SUPFAM" id="SSF47413">
    <property type="entry name" value="lambda repressor-like DNA-binding domains"/>
    <property type="match status" value="1"/>
</dbReference>
<dbReference type="PROSITE" id="PS50943">
    <property type="entry name" value="HTH_CROC1"/>
    <property type="match status" value="1"/>
</dbReference>
<sequence>MANLPVIDMVRTGQNIGRLRKQMGLLVRDLQDVFGFATPQAIYKWQQGVALPTIDNLVVLAAVLQVRLDDILVTDTAAQVQISA</sequence>
<name>N1ZKW1_9FIRM</name>
<dbReference type="AlphaFoldDB" id="N1ZKW1"/>
<dbReference type="InterPro" id="IPR010982">
    <property type="entry name" value="Lambda_DNA-bd_dom_sf"/>
</dbReference>
<evidence type="ECO:0000259" key="1">
    <source>
        <dbReference type="PROSITE" id="PS50943"/>
    </source>
</evidence>
<dbReference type="GO" id="GO:0003677">
    <property type="term" value="F:DNA binding"/>
    <property type="evidence" value="ECO:0007669"/>
    <property type="project" value="InterPro"/>
</dbReference>
<gene>
    <name evidence="2" type="ORF">C823_06194</name>
</gene>
<dbReference type="HOGENOM" id="CLU_159840_1_0_9"/>
<comment type="caution">
    <text evidence="2">The sequence shown here is derived from an EMBL/GenBank/DDBJ whole genome shotgun (WGS) entry which is preliminary data.</text>
</comment>
<protein>
    <recommendedName>
        <fullName evidence="1">HTH cro/C1-type domain-containing protein</fullName>
    </recommendedName>
</protein>
<evidence type="ECO:0000313" key="3">
    <source>
        <dbReference type="Proteomes" id="UP000012589"/>
    </source>
</evidence>
<dbReference type="EMBL" id="AQFT01000232">
    <property type="protein sequence ID" value="EMZ16476.1"/>
    <property type="molecule type" value="Genomic_DNA"/>
</dbReference>